<dbReference type="Pfam" id="PF09587">
    <property type="entry name" value="PGA_cap"/>
    <property type="match status" value="1"/>
</dbReference>
<evidence type="ECO:0000256" key="1">
    <source>
        <dbReference type="ARBA" id="ARBA00005662"/>
    </source>
</evidence>
<dbReference type="InterPro" id="IPR052169">
    <property type="entry name" value="CW_Biosynth-Accessory"/>
</dbReference>
<dbReference type="AlphaFoldDB" id="A0A0X8X7L4"/>
<organism evidence="3 4">
    <name type="scientific">Halorhodospira halochloris</name>
    <name type="common">Ectothiorhodospira halochloris</name>
    <dbReference type="NCBI Taxonomy" id="1052"/>
    <lineage>
        <taxon>Bacteria</taxon>
        <taxon>Pseudomonadati</taxon>
        <taxon>Pseudomonadota</taxon>
        <taxon>Gammaproteobacteria</taxon>
        <taxon>Chromatiales</taxon>
        <taxon>Ectothiorhodospiraceae</taxon>
        <taxon>Halorhodospira</taxon>
    </lineage>
</organism>
<accession>A0A0X8X7L4</accession>
<evidence type="ECO:0000313" key="3">
    <source>
        <dbReference type="EMBL" id="BAU57090.1"/>
    </source>
</evidence>
<dbReference type="PANTHER" id="PTHR33393">
    <property type="entry name" value="POLYGLUTAMINE SYNTHESIS ACCESSORY PROTEIN RV0574C-RELATED"/>
    <property type="match status" value="1"/>
</dbReference>
<dbReference type="RefSeq" id="WP_162549304.1">
    <property type="nucleotide sequence ID" value="NZ_NRRM01000015.1"/>
</dbReference>
<dbReference type="InterPro" id="IPR029052">
    <property type="entry name" value="Metallo-depent_PP-like"/>
</dbReference>
<protein>
    <submittedName>
        <fullName evidence="3">Capsule biosynthesis protein capA</fullName>
    </submittedName>
</protein>
<dbReference type="PANTHER" id="PTHR33393:SF13">
    <property type="entry name" value="PGA BIOSYNTHESIS PROTEIN CAPA"/>
    <property type="match status" value="1"/>
</dbReference>
<proteinExistence type="inferred from homology"/>
<keyword evidence="4" id="KW-1185">Reference proteome</keyword>
<name>A0A0X8X7L4_HALHR</name>
<evidence type="ECO:0000313" key="4">
    <source>
        <dbReference type="Proteomes" id="UP000218890"/>
    </source>
</evidence>
<dbReference type="SMART" id="SM00854">
    <property type="entry name" value="PGA_cap"/>
    <property type="match status" value="1"/>
</dbReference>
<dbReference type="EMBL" id="AP017372">
    <property type="protein sequence ID" value="BAU57090.1"/>
    <property type="molecule type" value="Genomic_DNA"/>
</dbReference>
<dbReference type="KEGG" id="hhk:HH1059_04180"/>
<dbReference type="SUPFAM" id="SSF56300">
    <property type="entry name" value="Metallo-dependent phosphatases"/>
    <property type="match status" value="1"/>
</dbReference>
<feature type="domain" description="Capsule synthesis protein CapA" evidence="2">
    <location>
        <begin position="2"/>
        <end position="232"/>
    </location>
</feature>
<dbReference type="InterPro" id="IPR019079">
    <property type="entry name" value="Capsule_synth_CapA"/>
</dbReference>
<reference evidence="3" key="1">
    <citation type="submission" date="2016-02" db="EMBL/GenBank/DDBJ databases">
        <title>Halorhodospira halochloris DSM-1059 complete genome, version 2.</title>
        <authorList>
            <person name="Tsukatani Y."/>
        </authorList>
    </citation>
    <scope>NUCLEOTIDE SEQUENCE</scope>
    <source>
        <strain evidence="3">DSM 1059</strain>
    </source>
</reference>
<dbReference type="Proteomes" id="UP000218890">
    <property type="component" value="Chromosome"/>
</dbReference>
<evidence type="ECO:0000259" key="2">
    <source>
        <dbReference type="SMART" id="SM00854"/>
    </source>
</evidence>
<gene>
    <name evidence="3" type="ORF">HH1059_04180</name>
</gene>
<comment type="similarity">
    <text evidence="1">Belongs to the CapA family.</text>
</comment>
<sequence length="393" mass="43398">MKLLFLGDWCLPERSAAPRLEHDALAGAIDQADAVVINYEGPQASPDAAPIAKVGPHLAQSSHGPEAIAALGVTHASLANNHALDGGRTGLSATVSALEGQRVAPFGFEGMPWGERRVTRLGEPNAGGVSMVAGAEREFTADGDVRAASLDPISLHRSIQGERDAGYTVIAVLHGGIEYEHLPPPHLQRLARWLIDCGAATVITHHPHVPGFVEHWQGRPIAWSLGDLWMPRSGPLPSPWRGRGYGVLVDVDSPGQAQVEAVMPYALDYSSGALRGLNTEEAEAFDAMQARNRGIAEDPESYRQWWASLVGRRANTYQRKYSLAPLPQWLWRRWLGLGWLLRRRLARKPNWALRQLNGLRCETHHEVWKESLKKALFPDQREPKARTMRLFDE</sequence>